<feature type="domain" description="ResB-like" evidence="7">
    <location>
        <begin position="27"/>
        <end position="489"/>
    </location>
</feature>
<dbReference type="InterPro" id="IPR007816">
    <property type="entry name" value="ResB-like_domain"/>
</dbReference>
<feature type="transmembrane region" description="Helical" evidence="6">
    <location>
        <begin position="444"/>
        <end position="464"/>
    </location>
</feature>
<evidence type="ECO:0000259" key="7">
    <source>
        <dbReference type="Pfam" id="PF05140"/>
    </source>
</evidence>
<gene>
    <name evidence="8" type="ORF">FB460_1937</name>
</gene>
<keyword evidence="3" id="KW-0201">Cytochrome c-type biogenesis</keyword>
<dbReference type="PANTHER" id="PTHR31566:SF0">
    <property type="entry name" value="CYTOCHROME C BIOGENESIS PROTEIN CCS1, CHLOROPLASTIC"/>
    <property type="match status" value="1"/>
</dbReference>
<evidence type="ECO:0000256" key="3">
    <source>
        <dbReference type="ARBA" id="ARBA00022748"/>
    </source>
</evidence>
<dbReference type="GO" id="GO:0017004">
    <property type="term" value="P:cytochrome complex assembly"/>
    <property type="evidence" value="ECO:0007669"/>
    <property type="project" value="UniProtKB-KW"/>
</dbReference>
<dbReference type="EMBL" id="VFOR01000002">
    <property type="protein sequence ID" value="TQL58084.1"/>
    <property type="molecule type" value="Genomic_DNA"/>
</dbReference>
<dbReference type="GO" id="GO:0016020">
    <property type="term" value="C:membrane"/>
    <property type="evidence" value="ECO:0007669"/>
    <property type="project" value="UniProtKB-SubCell"/>
</dbReference>
<reference evidence="8 9" key="1">
    <citation type="submission" date="2019-06" db="EMBL/GenBank/DDBJ databases">
        <title>Sequencing the genomes of 1000 actinobacteria strains.</title>
        <authorList>
            <person name="Klenk H.-P."/>
        </authorList>
    </citation>
    <scope>NUCLEOTIDE SEQUENCE [LARGE SCALE GENOMIC DNA]</scope>
    <source>
        <strain evidence="8 9">DSM 8251</strain>
    </source>
</reference>
<dbReference type="InterPro" id="IPR023494">
    <property type="entry name" value="Cyt_c_bgen_Ccs1/CcsB/ResB"/>
</dbReference>
<keyword evidence="4 6" id="KW-1133">Transmembrane helix</keyword>
<evidence type="ECO:0000256" key="1">
    <source>
        <dbReference type="ARBA" id="ARBA00004141"/>
    </source>
</evidence>
<keyword evidence="5 6" id="KW-0472">Membrane</keyword>
<evidence type="ECO:0000256" key="2">
    <source>
        <dbReference type="ARBA" id="ARBA00022692"/>
    </source>
</evidence>
<feature type="transmembrane region" description="Helical" evidence="6">
    <location>
        <begin position="84"/>
        <end position="106"/>
    </location>
</feature>
<dbReference type="PANTHER" id="PTHR31566">
    <property type="entry name" value="CYTOCHROME C BIOGENESIS PROTEIN CCS1, CHLOROPLASTIC"/>
    <property type="match status" value="1"/>
</dbReference>
<organism evidence="8 9">
    <name type="scientific">Propioniferax innocua</name>
    <dbReference type="NCBI Taxonomy" id="1753"/>
    <lineage>
        <taxon>Bacteria</taxon>
        <taxon>Bacillati</taxon>
        <taxon>Actinomycetota</taxon>
        <taxon>Actinomycetes</taxon>
        <taxon>Propionibacteriales</taxon>
        <taxon>Propionibacteriaceae</taxon>
        <taxon>Propioniferax</taxon>
    </lineage>
</organism>
<protein>
    <submittedName>
        <fullName evidence="8">Cytochrome c biogenesis protein</fullName>
    </submittedName>
</protein>
<evidence type="ECO:0000256" key="5">
    <source>
        <dbReference type="ARBA" id="ARBA00023136"/>
    </source>
</evidence>
<evidence type="ECO:0000256" key="6">
    <source>
        <dbReference type="SAM" id="Phobius"/>
    </source>
</evidence>
<evidence type="ECO:0000313" key="8">
    <source>
        <dbReference type="EMBL" id="TQL58084.1"/>
    </source>
</evidence>
<dbReference type="Pfam" id="PF05140">
    <property type="entry name" value="ResB"/>
    <property type="match status" value="1"/>
</dbReference>
<sequence length="511" mass="56277">MTGDKTRASALTPLEFARFLWTQLTSMRTALSLLFLGALAAIPGSLIPQRPVSPAQVDKFLTDNPRLGGVYEALGLFNVYTSPWFSAIYLLLLISLVGCIIPRCFVYARALRAEPVAVPSRLDRMPVSASAPRSGSAASALDRGEAWLKQHRYRVRRERGALSAERGYLREFGNLVFHISLVFLLIGITWTVTFGYRGTSNVLVGQGFSNTLTQYDEISSGPAFTDADLAPFSVVVEDFEAQFEQGEVNTGQPREFALLTRVVDEPGAQPREYVIRLNEPLEVRNTQIHLLGHGYAPQMTVRDGDGNIAWQGPSMFMPQDGNLTSTGVINAVDARPERLGFEGFFLPTGTVDEMGPRSLFPDALKPQVFLTAYHGPPKHETGVPTNVHTLDKNGLEQFSRPDGSPLAFKMDVGETVELPDGRGTITFDGYQRWVRLQVSHQPGMGFTLASVIVAVLGLCLSLFVRPRRLWVRVDDDRLDVAGLDRADARTGLADEVEQLAESVLGEETRHD</sequence>
<keyword evidence="9" id="KW-1185">Reference proteome</keyword>
<name>A0A542ZCL9_9ACTN</name>
<evidence type="ECO:0000256" key="4">
    <source>
        <dbReference type="ARBA" id="ARBA00022989"/>
    </source>
</evidence>
<keyword evidence="2 6" id="KW-0812">Transmembrane</keyword>
<comment type="subcellular location">
    <subcellularLocation>
        <location evidence="1">Membrane</location>
        <topology evidence="1">Multi-pass membrane protein</topology>
    </subcellularLocation>
</comment>
<proteinExistence type="predicted"/>
<comment type="caution">
    <text evidence="8">The sequence shown here is derived from an EMBL/GenBank/DDBJ whole genome shotgun (WGS) entry which is preliminary data.</text>
</comment>
<feature type="transmembrane region" description="Helical" evidence="6">
    <location>
        <begin position="175"/>
        <end position="196"/>
    </location>
</feature>
<dbReference type="AlphaFoldDB" id="A0A542ZCL9"/>
<dbReference type="Proteomes" id="UP000316196">
    <property type="component" value="Unassembled WGS sequence"/>
</dbReference>
<accession>A0A542ZCL9</accession>
<evidence type="ECO:0000313" key="9">
    <source>
        <dbReference type="Proteomes" id="UP000316196"/>
    </source>
</evidence>